<dbReference type="PANTHER" id="PTHR45348:SF1">
    <property type="entry name" value="TRANS-ENOYL REDUCTASE STHE"/>
    <property type="match status" value="1"/>
</dbReference>
<evidence type="ECO:0000256" key="1">
    <source>
        <dbReference type="ARBA" id="ARBA00008072"/>
    </source>
</evidence>
<dbReference type="EMBL" id="ML976989">
    <property type="protein sequence ID" value="KAF1957272.1"/>
    <property type="molecule type" value="Genomic_DNA"/>
</dbReference>
<evidence type="ECO:0000313" key="8">
    <source>
        <dbReference type="Proteomes" id="UP000800035"/>
    </source>
</evidence>
<dbReference type="AlphaFoldDB" id="A0A6A5U089"/>
<dbReference type="GO" id="GO:0016651">
    <property type="term" value="F:oxidoreductase activity, acting on NAD(P)H"/>
    <property type="evidence" value="ECO:0007669"/>
    <property type="project" value="InterPro"/>
</dbReference>
<sequence length="378" mass="40177">MGSLERVQTALVGGPNESIVLSHTAPIPPDALEDGMLAVEVKAVSLNPVDTKMLGGYHTVGAISGCEYAGIVTAVGAGVTEKWNIKVGDRVSAAIMGMNPQRPSVGAFAQYSAAPAHCTLKLPDDWSFTHGAGIGNSWYTVPWALFHTLGLSPGPQLQPLSSWIEQSKPALGSRVTLNASKPQSVLVSGGSSSTGTCAIRLLKLAGFNVIATCSARNTDLVKSFSADAVFNYSDPDCASKIRAHTANALRFAVDCITTPETTQLCYLALGRTGGRYVSLDPFSDAVAASRKVVAAGWVLGPELMGEDVGWPAPHGRAANPFAREFCVEWNKTLQRLLDEGQIRTHPQLVRDTGLEGVLDGLREIREKKVYGQKLTYTL</sequence>
<dbReference type="InterPro" id="IPR013149">
    <property type="entry name" value="ADH-like_C"/>
</dbReference>
<evidence type="ECO:0000256" key="2">
    <source>
        <dbReference type="ARBA" id="ARBA00011245"/>
    </source>
</evidence>
<name>A0A6A5U089_9PLEO</name>
<dbReference type="InterPro" id="IPR047122">
    <property type="entry name" value="Trans-enoyl_RdTase-like"/>
</dbReference>
<feature type="domain" description="Enoyl reductase (ER)" evidence="6">
    <location>
        <begin position="14"/>
        <end position="375"/>
    </location>
</feature>
<keyword evidence="5" id="KW-0560">Oxidoreductase</keyword>
<dbReference type="SUPFAM" id="SSF51735">
    <property type="entry name" value="NAD(P)-binding Rossmann-fold domains"/>
    <property type="match status" value="1"/>
</dbReference>
<gene>
    <name evidence="7" type="ORF">CC80DRAFT_41530</name>
</gene>
<evidence type="ECO:0000256" key="3">
    <source>
        <dbReference type="ARBA" id="ARBA00022741"/>
    </source>
</evidence>
<evidence type="ECO:0000256" key="4">
    <source>
        <dbReference type="ARBA" id="ARBA00022857"/>
    </source>
</evidence>
<dbReference type="Pfam" id="PF08240">
    <property type="entry name" value="ADH_N"/>
    <property type="match status" value="1"/>
</dbReference>
<organism evidence="7 8">
    <name type="scientific">Byssothecium circinans</name>
    <dbReference type="NCBI Taxonomy" id="147558"/>
    <lineage>
        <taxon>Eukaryota</taxon>
        <taxon>Fungi</taxon>
        <taxon>Dikarya</taxon>
        <taxon>Ascomycota</taxon>
        <taxon>Pezizomycotina</taxon>
        <taxon>Dothideomycetes</taxon>
        <taxon>Pleosporomycetidae</taxon>
        <taxon>Pleosporales</taxon>
        <taxon>Massarineae</taxon>
        <taxon>Massarinaceae</taxon>
        <taxon>Byssothecium</taxon>
    </lineage>
</organism>
<dbReference type="InterPro" id="IPR011032">
    <property type="entry name" value="GroES-like_sf"/>
</dbReference>
<dbReference type="CDD" id="cd08249">
    <property type="entry name" value="enoyl_reductase_like"/>
    <property type="match status" value="1"/>
</dbReference>
<keyword evidence="8" id="KW-1185">Reference proteome</keyword>
<comment type="similarity">
    <text evidence="1">Belongs to the zinc-containing alcohol dehydrogenase family.</text>
</comment>
<dbReference type="PANTHER" id="PTHR45348">
    <property type="entry name" value="HYPOTHETICAL OXIDOREDUCTASE (EUROFUNG)"/>
    <property type="match status" value="1"/>
</dbReference>
<protein>
    <submittedName>
        <fullName evidence="7">GroES-like protein</fullName>
    </submittedName>
</protein>
<dbReference type="Gene3D" id="3.40.50.720">
    <property type="entry name" value="NAD(P)-binding Rossmann-like Domain"/>
    <property type="match status" value="1"/>
</dbReference>
<accession>A0A6A5U089</accession>
<comment type="subunit">
    <text evidence="2">Monomer.</text>
</comment>
<dbReference type="GO" id="GO:0000166">
    <property type="term" value="F:nucleotide binding"/>
    <property type="evidence" value="ECO:0007669"/>
    <property type="project" value="UniProtKB-KW"/>
</dbReference>
<dbReference type="OrthoDB" id="48317at2759"/>
<keyword evidence="3" id="KW-0547">Nucleotide-binding</keyword>
<dbReference type="InterPro" id="IPR013154">
    <property type="entry name" value="ADH-like_N"/>
</dbReference>
<evidence type="ECO:0000313" key="7">
    <source>
        <dbReference type="EMBL" id="KAF1957272.1"/>
    </source>
</evidence>
<dbReference type="Pfam" id="PF00107">
    <property type="entry name" value="ADH_zinc_N"/>
    <property type="match status" value="1"/>
</dbReference>
<dbReference type="SMART" id="SM00829">
    <property type="entry name" value="PKS_ER"/>
    <property type="match status" value="1"/>
</dbReference>
<reference evidence="7" key="1">
    <citation type="journal article" date="2020" name="Stud. Mycol.">
        <title>101 Dothideomycetes genomes: a test case for predicting lifestyles and emergence of pathogens.</title>
        <authorList>
            <person name="Haridas S."/>
            <person name="Albert R."/>
            <person name="Binder M."/>
            <person name="Bloem J."/>
            <person name="Labutti K."/>
            <person name="Salamov A."/>
            <person name="Andreopoulos B."/>
            <person name="Baker S."/>
            <person name="Barry K."/>
            <person name="Bills G."/>
            <person name="Bluhm B."/>
            <person name="Cannon C."/>
            <person name="Castanera R."/>
            <person name="Culley D."/>
            <person name="Daum C."/>
            <person name="Ezra D."/>
            <person name="Gonzalez J."/>
            <person name="Henrissat B."/>
            <person name="Kuo A."/>
            <person name="Liang C."/>
            <person name="Lipzen A."/>
            <person name="Lutzoni F."/>
            <person name="Magnuson J."/>
            <person name="Mondo S."/>
            <person name="Nolan M."/>
            <person name="Ohm R."/>
            <person name="Pangilinan J."/>
            <person name="Park H.-J."/>
            <person name="Ramirez L."/>
            <person name="Alfaro M."/>
            <person name="Sun H."/>
            <person name="Tritt A."/>
            <person name="Yoshinaga Y."/>
            <person name="Zwiers L.-H."/>
            <person name="Turgeon B."/>
            <person name="Goodwin S."/>
            <person name="Spatafora J."/>
            <person name="Crous P."/>
            <person name="Grigoriev I."/>
        </authorList>
    </citation>
    <scope>NUCLEOTIDE SEQUENCE</scope>
    <source>
        <strain evidence="7">CBS 675.92</strain>
    </source>
</reference>
<evidence type="ECO:0000256" key="5">
    <source>
        <dbReference type="ARBA" id="ARBA00023002"/>
    </source>
</evidence>
<dbReference type="Gene3D" id="3.90.180.10">
    <property type="entry name" value="Medium-chain alcohol dehydrogenases, catalytic domain"/>
    <property type="match status" value="1"/>
</dbReference>
<dbReference type="SUPFAM" id="SSF50129">
    <property type="entry name" value="GroES-like"/>
    <property type="match status" value="1"/>
</dbReference>
<dbReference type="Proteomes" id="UP000800035">
    <property type="component" value="Unassembled WGS sequence"/>
</dbReference>
<dbReference type="InterPro" id="IPR020843">
    <property type="entry name" value="ER"/>
</dbReference>
<evidence type="ECO:0000259" key="6">
    <source>
        <dbReference type="SMART" id="SM00829"/>
    </source>
</evidence>
<dbReference type="InterPro" id="IPR036291">
    <property type="entry name" value="NAD(P)-bd_dom_sf"/>
</dbReference>
<proteinExistence type="inferred from homology"/>
<keyword evidence="4" id="KW-0521">NADP</keyword>